<evidence type="ECO:0000313" key="1">
    <source>
        <dbReference type="EnsemblPlants" id="MELO3C030899.2.1"/>
    </source>
</evidence>
<sequence length="138" mass="15508">RSSNEASVSFTLLIGSPNGSLTPTPTPPIQLEVHVDLIYVLKTVNWFALHIMNFIAKARFQCLESAPILAVSVEIVWMARWEVFLLSRLSWDMIVANVSIDFSRCCFLMDLIRECGNGYANIDCFTVSKSHLGHVYVV</sequence>
<protein>
    <submittedName>
        <fullName evidence="1">Uncharacterized protein</fullName>
    </submittedName>
</protein>
<accession>A0A9I9EA05</accession>
<dbReference type="EnsemblPlants" id="MELO3C030899.2.1">
    <property type="protein sequence ID" value="MELO3C030899.2.1"/>
    <property type="gene ID" value="MELO3C030899.2"/>
</dbReference>
<proteinExistence type="predicted"/>
<name>A0A9I9EA05_CUCME</name>
<reference evidence="1" key="1">
    <citation type="submission" date="2023-03" db="UniProtKB">
        <authorList>
            <consortium name="EnsemblPlants"/>
        </authorList>
    </citation>
    <scope>IDENTIFICATION</scope>
</reference>
<dbReference type="Gramene" id="MELO3C030899.2.1">
    <property type="protein sequence ID" value="MELO3C030899.2.1"/>
    <property type="gene ID" value="MELO3C030899.2"/>
</dbReference>
<dbReference type="AlphaFoldDB" id="A0A9I9EA05"/>
<organism evidence="1">
    <name type="scientific">Cucumis melo</name>
    <name type="common">Muskmelon</name>
    <dbReference type="NCBI Taxonomy" id="3656"/>
    <lineage>
        <taxon>Eukaryota</taxon>
        <taxon>Viridiplantae</taxon>
        <taxon>Streptophyta</taxon>
        <taxon>Embryophyta</taxon>
        <taxon>Tracheophyta</taxon>
        <taxon>Spermatophyta</taxon>
        <taxon>Magnoliopsida</taxon>
        <taxon>eudicotyledons</taxon>
        <taxon>Gunneridae</taxon>
        <taxon>Pentapetalae</taxon>
        <taxon>rosids</taxon>
        <taxon>fabids</taxon>
        <taxon>Cucurbitales</taxon>
        <taxon>Cucurbitaceae</taxon>
        <taxon>Benincaseae</taxon>
        <taxon>Cucumis</taxon>
    </lineage>
</organism>